<dbReference type="SUPFAM" id="SSF51430">
    <property type="entry name" value="NAD(P)-linked oxidoreductase"/>
    <property type="match status" value="1"/>
</dbReference>
<sequence>MGAAGSVVTLLARRPLGSTGLTVSSLGVGTAGWRAESPVPLVEQLRLADAVLRHPVVNVIDTSNNYGAGQSERRVGLALDEAGGVPEGFVISAKADRDMRTGEFTAERMRRSLEESLARLGLDRFPLLFLHDPENISWADATAPHGPLAALVEARERGLIERLGVSGGPTRMLREFLELGEFVAVMTHNRWTLVDRSADELLSYAHERGVGVFNAAPLGGGLLVEHPPRTTRYAYGEAHPALLGAVEQFARIANDAGIALAALALQFSMRDPRIDSTILGLASVEELDTATARVADAIPDDVWDAVEAVTLDASTFQDSLIPWRR</sequence>
<dbReference type="Pfam" id="PF00248">
    <property type="entry name" value="Aldo_ket_red"/>
    <property type="match status" value="1"/>
</dbReference>
<dbReference type="GO" id="GO:0016491">
    <property type="term" value="F:oxidoreductase activity"/>
    <property type="evidence" value="ECO:0007669"/>
    <property type="project" value="InterPro"/>
</dbReference>
<dbReference type="InterPro" id="IPR036812">
    <property type="entry name" value="NAD(P)_OxRdtase_dom_sf"/>
</dbReference>
<dbReference type="InterPro" id="IPR020471">
    <property type="entry name" value="AKR"/>
</dbReference>
<evidence type="ECO:0000259" key="1">
    <source>
        <dbReference type="Pfam" id="PF00248"/>
    </source>
</evidence>
<proteinExistence type="predicted"/>
<keyword evidence="3" id="KW-1185">Reference proteome</keyword>
<dbReference type="AlphaFoldDB" id="A0A7Y2Q1E8"/>
<dbReference type="Proteomes" id="UP000543598">
    <property type="component" value="Unassembled WGS sequence"/>
</dbReference>
<dbReference type="PANTHER" id="PTHR42686:SF1">
    <property type="entry name" value="GH17980P-RELATED"/>
    <property type="match status" value="1"/>
</dbReference>
<evidence type="ECO:0000313" key="3">
    <source>
        <dbReference type="Proteomes" id="UP000543598"/>
    </source>
</evidence>
<accession>A0A7Y2Q1E8</accession>
<dbReference type="GO" id="GO:0005829">
    <property type="term" value="C:cytosol"/>
    <property type="evidence" value="ECO:0007669"/>
    <property type="project" value="TreeGrafter"/>
</dbReference>
<dbReference type="PANTHER" id="PTHR42686">
    <property type="entry name" value="GH17980P-RELATED"/>
    <property type="match status" value="1"/>
</dbReference>
<comment type="caution">
    <text evidence="2">The sequence shown here is derived from an EMBL/GenBank/DDBJ whole genome shotgun (WGS) entry which is preliminary data.</text>
</comment>
<gene>
    <name evidence="2" type="ORF">HLA99_08245</name>
</gene>
<dbReference type="CDD" id="cd19090">
    <property type="entry name" value="AKR_AKR15A-like"/>
    <property type="match status" value="1"/>
</dbReference>
<dbReference type="EMBL" id="JABEMB010000009">
    <property type="protein sequence ID" value="NNH03835.1"/>
    <property type="molecule type" value="Genomic_DNA"/>
</dbReference>
<dbReference type="RefSeq" id="WP_167038103.1">
    <property type="nucleotide sequence ID" value="NZ_BAAANA010000001.1"/>
</dbReference>
<organism evidence="2 3">
    <name type="scientific">Microbacterium ulmi</name>
    <dbReference type="NCBI Taxonomy" id="179095"/>
    <lineage>
        <taxon>Bacteria</taxon>
        <taxon>Bacillati</taxon>
        <taxon>Actinomycetota</taxon>
        <taxon>Actinomycetes</taxon>
        <taxon>Micrococcales</taxon>
        <taxon>Microbacteriaceae</taxon>
        <taxon>Microbacterium</taxon>
    </lineage>
</organism>
<protein>
    <submittedName>
        <fullName evidence="2">Aldo/keto reductase</fullName>
    </submittedName>
</protein>
<dbReference type="Gene3D" id="3.20.20.100">
    <property type="entry name" value="NADP-dependent oxidoreductase domain"/>
    <property type="match status" value="1"/>
</dbReference>
<feature type="domain" description="NADP-dependent oxidoreductase" evidence="1">
    <location>
        <begin position="26"/>
        <end position="309"/>
    </location>
</feature>
<evidence type="ECO:0000313" key="2">
    <source>
        <dbReference type="EMBL" id="NNH03835.1"/>
    </source>
</evidence>
<reference evidence="2 3" key="1">
    <citation type="submission" date="2020-05" db="EMBL/GenBank/DDBJ databases">
        <title>MicrobeNet Type strains.</title>
        <authorList>
            <person name="Nicholson A.C."/>
        </authorList>
    </citation>
    <scope>NUCLEOTIDE SEQUENCE [LARGE SCALE GENOMIC DNA]</scope>
    <source>
        <strain evidence="2 3">JCM 14282</strain>
    </source>
</reference>
<dbReference type="InterPro" id="IPR023210">
    <property type="entry name" value="NADP_OxRdtase_dom"/>
</dbReference>
<name>A0A7Y2Q1E8_9MICO</name>